<sequence length="555" mass="60183">MAILPSFLLLLIAEGLRRGRHFAWWSALVVLGSTAVLAAMHVAGVVWPGVLGTLQDENMDFQNLSHLHNKLGLVVPLLLPGVMFLLVLGFRDLFPARATTGTYARLGRRVLLLGAVLAAVYVGAGVALSGGFTPVPSPGQLLTDVPDRFLPLGYTLDIPPAIFPQSTPAVMLYEGIGIVFWAMTGALVLHSFLQTPPSPHAPDPSRVRNILRSGTGNPLSWMTTWPGNRYWFTPDGKGYVAYRVNSGVALALGSPVGPAADYRTCVAGFARFCDDNGWTPCFYSADQTLRDEAAAQGWSSIEVALQTILPLAALTFAGRQFQHIRTNMNRARKEGIHVEWVNYTEAPLEIRQQIDEISKEWVADKKLPELGFTLGGLTELQDPEVRCLVALDADRTVHGITSWLPSYCNGKIVGWTLDLMRRRTNGFPNSTELLIASAALALRDEGYSYVSLSGAPLAGSLQNGDAGSYDSPLAHVLDWCGSRLEPVYGFRSLLTFKNKFAPRFEPLFLVYNDAAALPSIANAIATAYLGDVSTVRRLGLAGQLLLPRTPGAGRD</sequence>
<proteinExistence type="predicted"/>
<evidence type="ECO:0000256" key="1">
    <source>
        <dbReference type="ARBA" id="ARBA00004651"/>
    </source>
</evidence>
<keyword evidence="4 6" id="KW-1133">Transmembrane helix</keyword>
<dbReference type="InterPro" id="IPR024320">
    <property type="entry name" value="LPG_synthase_C"/>
</dbReference>
<evidence type="ECO:0000256" key="5">
    <source>
        <dbReference type="ARBA" id="ARBA00023136"/>
    </source>
</evidence>
<accession>A0ABQ2ARJ1</accession>
<dbReference type="InterPro" id="IPR051211">
    <property type="entry name" value="PG_lysyltransferase"/>
</dbReference>
<dbReference type="PANTHER" id="PTHR34697:SF2">
    <property type="entry name" value="PHOSPHATIDYLGLYCEROL LYSYLTRANSFERASE"/>
    <property type="match status" value="1"/>
</dbReference>
<gene>
    <name evidence="8" type="ORF">GCM10007170_19230</name>
</gene>
<feature type="transmembrane region" description="Helical" evidence="6">
    <location>
        <begin position="71"/>
        <end position="90"/>
    </location>
</feature>
<evidence type="ECO:0000256" key="6">
    <source>
        <dbReference type="SAM" id="Phobius"/>
    </source>
</evidence>
<organism evidence="8 9">
    <name type="scientific">Arthrobacter liuii</name>
    <dbReference type="NCBI Taxonomy" id="1476996"/>
    <lineage>
        <taxon>Bacteria</taxon>
        <taxon>Bacillati</taxon>
        <taxon>Actinomycetota</taxon>
        <taxon>Actinomycetes</taxon>
        <taxon>Micrococcales</taxon>
        <taxon>Micrococcaceae</taxon>
        <taxon>Arthrobacter</taxon>
    </lineage>
</organism>
<feature type="transmembrane region" description="Helical" evidence="6">
    <location>
        <begin position="25"/>
        <end position="50"/>
    </location>
</feature>
<name>A0ABQ2ARJ1_9MICC</name>
<protein>
    <recommendedName>
        <fullName evidence="7">Phosphatidylglycerol lysyltransferase C-terminal domain-containing protein</fullName>
    </recommendedName>
</protein>
<dbReference type="Pfam" id="PF09924">
    <property type="entry name" value="LPG_synthase_C"/>
    <property type="match status" value="1"/>
</dbReference>
<evidence type="ECO:0000313" key="8">
    <source>
        <dbReference type="EMBL" id="GGH94914.1"/>
    </source>
</evidence>
<dbReference type="Proteomes" id="UP000643279">
    <property type="component" value="Unassembled WGS sequence"/>
</dbReference>
<feature type="domain" description="Phosphatidylglycerol lysyltransferase C-terminal" evidence="7">
    <location>
        <begin position="209"/>
        <end position="511"/>
    </location>
</feature>
<feature type="transmembrane region" description="Helical" evidence="6">
    <location>
        <begin position="110"/>
        <end position="132"/>
    </location>
</feature>
<keyword evidence="9" id="KW-1185">Reference proteome</keyword>
<evidence type="ECO:0000256" key="2">
    <source>
        <dbReference type="ARBA" id="ARBA00022475"/>
    </source>
</evidence>
<dbReference type="PANTHER" id="PTHR34697">
    <property type="entry name" value="PHOSPHATIDYLGLYCEROL LYSYLTRANSFERASE"/>
    <property type="match status" value="1"/>
</dbReference>
<evidence type="ECO:0000259" key="7">
    <source>
        <dbReference type="Pfam" id="PF09924"/>
    </source>
</evidence>
<reference evidence="9" key="1">
    <citation type="journal article" date="2019" name="Int. J. Syst. Evol. Microbiol.">
        <title>The Global Catalogue of Microorganisms (GCM) 10K type strain sequencing project: providing services to taxonomists for standard genome sequencing and annotation.</title>
        <authorList>
            <consortium name="The Broad Institute Genomics Platform"/>
            <consortium name="The Broad Institute Genome Sequencing Center for Infectious Disease"/>
            <person name="Wu L."/>
            <person name="Ma J."/>
        </authorList>
    </citation>
    <scope>NUCLEOTIDE SEQUENCE [LARGE SCALE GENOMIC DNA]</scope>
    <source>
        <strain evidence="9">CGMCC 1.12778</strain>
    </source>
</reference>
<comment type="subcellular location">
    <subcellularLocation>
        <location evidence="1">Cell membrane</location>
        <topology evidence="1">Multi-pass membrane protein</topology>
    </subcellularLocation>
</comment>
<evidence type="ECO:0000256" key="4">
    <source>
        <dbReference type="ARBA" id="ARBA00022989"/>
    </source>
</evidence>
<evidence type="ECO:0000313" key="9">
    <source>
        <dbReference type="Proteomes" id="UP000643279"/>
    </source>
</evidence>
<dbReference type="RefSeq" id="WP_376934841.1">
    <property type="nucleotide sequence ID" value="NZ_JBHLUQ010000007.1"/>
</dbReference>
<evidence type="ECO:0000256" key="3">
    <source>
        <dbReference type="ARBA" id="ARBA00022692"/>
    </source>
</evidence>
<keyword evidence="5 6" id="KW-0472">Membrane</keyword>
<keyword evidence="2" id="KW-1003">Cell membrane</keyword>
<dbReference type="EMBL" id="BMFW01000006">
    <property type="protein sequence ID" value="GGH94914.1"/>
    <property type="molecule type" value="Genomic_DNA"/>
</dbReference>
<keyword evidence="3 6" id="KW-0812">Transmembrane</keyword>
<comment type="caution">
    <text evidence="8">The sequence shown here is derived from an EMBL/GenBank/DDBJ whole genome shotgun (WGS) entry which is preliminary data.</text>
</comment>